<keyword evidence="2" id="KW-1185">Reference proteome</keyword>
<dbReference type="Gramene" id="PRQ16496">
    <property type="protein sequence ID" value="PRQ16496"/>
    <property type="gene ID" value="RchiOBHm_Chr7g0184891"/>
</dbReference>
<evidence type="ECO:0000313" key="1">
    <source>
        <dbReference type="EMBL" id="PRQ16496.1"/>
    </source>
</evidence>
<comment type="caution">
    <text evidence="1">The sequence shown here is derived from an EMBL/GenBank/DDBJ whole genome shotgun (WGS) entry which is preliminary data.</text>
</comment>
<name>A0A2P6P3J1_ROSCH</name>
<proteinExistence type="predicted"/>
<gene>
    <name evidence="1" type="ORF">RchiOBHm_Chr7g0184891</name>
</gene>
<reference evidence="1 2" key="1">
    <citation type="journal article" date="2018" name="Nat. Genet.">
        <title>The Rosa genome provides new insights in the design of modern roses.</title>
        <authorList>
            <person name="Bendahmane M."/>
        </authorList>
    </citation>
    <scope>NUCLEOTIDE SEQUENCE [LARGE SCALE GENOMIC DNA]</scope>
    <source>
        <strain evidence="2">cv. Old Blush</strain>
    </source>
</reference>
<protein>
    <submittedName>
        <fullName evidence="1">Uncharacterized protein</fullName>
    </submittedName>
</protein>
<evidence type="ECO:0000313" key="2">
    <source>
        <dbReference type="Proteomes" id="UP000238479"/>
    </source>
</evidence>
<accession>A0A2P6P3J1</accession>
<dbReference type="EMBL" id="PDCK01000045">
    <property type="protein sequence ID" value="PRQ16496.1"/>
    <property type="molecule type" value="Genomic_DNA"/>
</dbReference>
<organism evidence="1 2">
    <name type="scientific">Rosa chinensis</name>
    <name type="common">China rose</name>
    <dbReference type="NCBI Taxonomy" id="74649"/>
    <lineage>
        <taxon>Eukaryota</taxon>
        <taxon>Viridiplantae</taxon>
        <taxon>Streptophyta</taxon>
        <taxon>Embryophyta</taxon>
        <taxon>Tracheophyta</taxon>
        <taxon>Spermatophyta</taxon>
        <taxon>Magnoliopsida</taxon>
        <taxon>eudicotyledons</taxon>
        <taxon>Gunneridae</taxon>
        <taxon>Pentapetalae</taxon>
        <taxon>rosids</taxon>
        <taxon>fabids</taxon>
        <taxon>Rosales</taxon>
        <taxon>Rosaceae</taxon>
        <taxon>Rosoideae</taxon>
        <taxon>Rosoideae incertae sedis</taxon>
        <taxon>Rosa</taxon>
    </lineage>
</organism>
<dbReference type="Proteomes" id="UP000238479">
    <property type="component" value="Chromosome 7"/>
</dbReference>
<sequence>MVFFLEYSVLIPALMEYDFTDRQKKKAWTECITPFAHLFLVQPVLLSLTTNLLHHLMKSYFL</sequence>
<dbReference type="AlphaFoldDB" id="A0A2P6P3J1"/>